<keyword evidence="1" id="KW-1133">Transmembrane helix</keyword>
<feature type="transmembrane region" description="Helical" evidence="1">
    <location>
        <begin position="130"/>
        <end position="152"/>
    </location>
</feature>
<dbReference type="Proteomes" id="UP000663824">
    <property type="component" value="Unassembled WGS sequence"/>
</dbReference>
<gene>
    <name evidence="2" type="ORF">MBJ925_LOCUS36097</name>
</gene>
<evidence type="ECO:0008006" key="4">
    <source>
        <dbReference type="Google" id="ProtNLM"/>
    </source>
</evidence>
<reference evidence="2" key="1">
    <citation type="submission" date="2021-02" db="EMBL/GenBank/DDBJ databases">
        <authorList>
            <person name="Nowell W R."/>
        </authorList>
    </citation>
    <scope>NUCLEOTIDE SEQUENCE</scope>
</reference>
<protein>
    <recommendedName>
        <fullName evidence="4">G-protein coupled receptors family 1 profile domain-containing protein</fullName>
    </recommendedName>
</protein>
<evidence type="ECO:0000256" key="1">
    <source>
        <dbReference type="SAM" id="Phobius"/>
    </source>
</evidence>
<name>A0A816ZMB7_9BILA</name>
<proteinExistence type="predicted"/>
<keyword evidence="1" id="KW-0812">Transmembrane</keyword>
<feature type="transmembrane region" description="Helical" evidence="1">
    <location>
        <begin position="48"/>
        <end position="65"/>
    </location>
</feature>
<sequence>MSSDINFDLICGHLTPVIVPIQIVLGIVTNIFNVFVLSRQTLLQRSPWTHYFLAIAVTFILVLLIEPELQFMDKYHLFSPYSTLADCKLLPYLLTLVAFYISMLLMFATCDRYCNSSVLIGFRRCSSVIIARRAILILTILLPIIVSSTLYINDDCGGV</sequence>
<evidence type="ECO:0000313" key="3">
    <source>
        <dbReference type="Proteomes" id="UP000663824"/>
    </source>
</evidence>
<comment type="caution">
    <text evidence="2">The sequence shown here is derived from an EMBL/GenBank/DDBJ whole genome shotgun (WGS) entry which is preliminary data.</text>
</comment>
<feature type="transmembrane region" description="Helical" evidence="1">
    <location>
        <begin position="17"/>
        <end position="36"/>
    </location>
</feature>
<keyword evidence="1" id="KW-0472">Membrane</keyword>
<dbReference type="Gene3D" id="1.20.1070.10">
    <property type="entry name" value="Rhodopsin 7-helix transmembrane proteins"/>
    <property type="match status" value="1"/>
</dbReference>
<accession>A0A816ZMB7</accession>
<feature type="transmembrane region" description="Helical" evidence="1">
    <location>
        <begin position="89"/>
        <end position="109"/>
    </location>
</feature>
<dbReference type="AlphaFoldDB" id="A0A816ZMB7"/>
<dbReference type="EMBL" id="CAJNRE010019886">
    <property type="protein sequence ID" value="CAF2215293.1"/>
    <property type="molecule type" value="Genomic_DNA"/>
</dbReference>
<organism evidence="2 3">
    <name type="scientific">Rotaria magnacalcarata</name>
    <dbReference type="NCBI Taxonomy" id="392030"/>
    <lineage>
        <taxon>Eukaryota</taxon>
        <taxon>Metazoa</taxon>
        <taxon>Spiralia</taxon>
        <taxon>Gnathifera</taxon>
        <taxon>Rotifera</taxon>
        <taxon>Eurotatoria</taxon>
        <taxon>Bdelloidea</taxon>
        <taxon>Philodinida</taxon>
        <taxon>Philodinidae</taxon>
        <taxon>Rotaria</taxon>
    </lineage>
</organism>
<evidence type="ECO:0000313" key="2">
    <source>
        <dbReference type="EMBL" id="CAF2215293.1"/>
    </source>
</evidence>